<organism evidence="1">
    <name type="scientific">viral metagenome</name>
    <dbReference type="NCBI Taxonomy" id="1070528"/>
    <lineage>
        <taxon>unclassified sequences</taxon>
        <taxon>metagenomes</taxon>
        <taxon>organismal metagenomes</taxon>
    </lineage>
</organism>
<dbReference type="AlphaFoldDB" id="A0A6C0IY17"/>
<reference evidence="1" key="1">
    <citation type="journal article" date="2020" name="Nature">
        <title>Giant virus diversity and host interactions through global metagenomics.</title>
        <authorList>
            <person name="Schulz F."/>
            <person name="Roux S."/>
            <person name="Paez-Espino D."/>
            <person name="Jungbluth S."/>
            <person name="Walsh D.A."/>
            <person name="Denef V.J."/>
            <person name="McMahon K.D."/>
            <person name="Konstantinidis K.T."/>
            <person name="Eloe-Fadrosh E.A."/>
            <person name="Kyrpides N.C."/>
            <person name="Woyke T."/>
        </authorList>
    </citation>
    <scope>NUCLEOTIDE SEQUENCE</scope>
    <source>
        <strain evidence="1">GVMAG-M-3300025138-11</strain>
    </source>
</reference>
<proteinExistence type="predicted"/>
<accession>A0A6C0IY17</accession>
<sequence length="93" mass="11683">MDWNYDSEELYNIIFKYLILFLSNLYEIKITKIYIYKNFNKFLKHNNIYLKKKDKIRSVNYYIKRVYKTWDNFFLNLNTDIIFSSNNYIMLCK</sequence>
<evidence type="ECO:0000313" key="1">
    <source>
        <dbReference type="EMBL" id="QHT97430.1"/>
    </source>
</evidence>
<name>A0A6C0IY17_9ZZZZ</name>
<protein>
    <submittedName>
        <fullName evidence="1">Uncharacterized protein</fullName>
    </submittedName>
</protein>
<dbReference type="EMBL" id="MN740276">
    <property type="protein sequence ID" value="QHT97430.1"/>
    <property type="molecule type" value="Genomic_DNA"/>
</dbReference>